<protein>
    <submittedName>
        <fullName evidence="1">Uncharacterized protein</fullName>
    </submittedName>
</protein>
<dbReference type="AlphaFoldDB" id="A0A671VJZ8"/>
<evidence type="ECO:0000313" key="1">
    <source>
        <dbReference type="Ensembl" id="ENSSAUP00010026815.1"/>
    </source>
</evidence>
<dbReference type="PANTHER" id="PTHR19297">
    <property type="entry name" value="GLYCOSYLTRANSFERASE 14 FAMILY MEMBER"/>
    <property type="match status" value="1"/>
</dbReference>
<name>A0A671VJZ8_SPAAU</name>
<organism evidence="1 2">
    <name type="scientific">Sparus aurata</name>
    <name type="common">Gilthead sea bream</name>
    <dbReference type="NCBI Taxonomy" id="8175"/>
    <lineage>
        <taxon>Eukaryota</taxon>
        <taxon>Metazoa</taxon>
        <taxon>Chordata</taxon>
        <taxon>Craniata</taxon>
        <taxon>Vertebrata</taxon>
        <taxon>Euteleostomi</taxon>
        <taxon>Actinopterygii</taxon>
        <taxon>Neopterygii</taxon>
        <taxon>Teleostei</taxon>
        <taxon>Neoteleostei</taxon>
        <taxon>Acanthomorphata</taxon>
        <taxon>Eupercaria</taxon>
        <taxon>Spariformes</taxon>
        <taxon>Sparidae</taxon>
        <taxon>Sparus</taxon>
    </lineage>
</organism>
<proteinExistence type="predicted"/>
<dbReference type="GO" id="GO:0003829">
    <property type="term" value="F:beta-1,3-galactosyl-O-glycosyl-glycoprotein beta-1,6-N-acetylglucosaminyltransferase activity"/>
    <property type="evidence" value="ECO:0007669"/>
    <property type="project" value="TreeGrafter"/>
</dbReference>
<reference evidence="1" key="3">
    <citation type="submission" date="2025-09" db="UniProtKB">
        <authorList>
            <consortium name="Ensembl"/>
        </authorList>
    </citation>
    <scope>IDENTIFICATION</scope>
</reference>
<sequence>MFPKCLHGQQVCERGSMLPGSQGSLEAVYPECHGNHVREICVYGAGDLPWLLEQHHLFANKFDTDTDPIAVYCLEKYLRQKALPSLVFF</sequence>
<dbReference type="OMA" id="GHYDRGI"/>
<accession>A0A671VJZ8</accession>
<evidence type="ECO:0000313" key="2">
    <source>
        <dbReference type="Proteomes" id="UP000472265"/>
    </source>
</evidence>
<dbReference type="PANTHER" id="PTHR19297:SF96">
    <property type="entry name" value="BETA-1,3-GALACTOSYL-O-GLYCOSYL-GLYCOPROTEIN BETA-1,6-N-ACETYLGLUCOSAMINYLTRANSFERASE"/>
    <property type="match status" value="1"/>
</dbReference>
<dbReference type="InParanoid" id="A0A671VJZ8"/>
<dbReference type="Ensembl" id="ENSSAUT00010028308.1">
    <property type="protein sequence ID" value="ENSSAUP00010026815.1"/>
    <property type="gene ID" value="ENSSAUG00010011623.1"/>
</dbReference>
<dbReference type="Proteomes" id="UP000472265">
    <property type="component" value="Chromosome 5"/>
</dbReference>
<reference evidence="1" key="2">
    <citation type="submission" date="2025-08" db="UniProtKB">
        <authorList>
            <consortium name="Ensembl"/>
        </authorList>
    </citation>
    <scope>IDENTIFICATION</scope>
</reference>
<keyword evidence="2" id="KW-1185">Reference proteome</keyword>
<dbReference type="GeneTree" id="ENSGT00940000161348"/>
<reference evidence="1" key="1">
    <citation type="submission" date="2021-04" db="EMBL/GenBank/DDBJ databases">
        <authorList>
            <consortium name="Wellcome Sanger Institute Data Sharing"/>
        </authorList>
    </citation>
    <scope>NUCLEOTIDE SEQUENCE [LARGE SCALE GENOMIC DNA]</scope>
</reference>